<feature type="transmembrane region" description="Helical" evidence="1">
    <location>
        <begin position="12"/>
        <end position="31"/>
    </location>
</feature>
<organism evidence="2 3">
    <name type="scientific">Leptospira interrogans serovar Icterohaemorrhagiae str. Verdun HP</name>
    <dbReference type="NCBI Taxonomy" id="1049910"/>
    <lineage>
        <taxon>Bacteria</taxon>
        <taxon>Pseudomonadati</taxon>
        <taxon>Spirochaetota</taxon>
        <taxon>Spirochaetia</taxon>
        <taxon>Leptospirales</taxon>
        <taxon>Leptospiraceae</taxon>
        <taxon>Leptospira</taxon>
    </lineage>
</organism>
<gene>
    <name evidence="2" type="ORF">LEP1GSC116_1446</name>
</gene>
<dbReference type="Proteomes" id="UP000012092">
    <property type="component" value="Unassembled WGS sequence"/>
</dbReference>
<evidence type="ECO:0000256" key="1">
    <source>
        <dbReference type="SAM" id="Phobius"/>
    </source>
</evidence>
<reference evidence="2 3" key="1">
    <citation type="submission" date="2013-01" db="EMBL/GenBank/DDBJ databases">
        <authorList>
            <person name="Harkins D.M."/>
            <person name="Durkin A.S."/>
            <person name="Brinkac L.M."/>
            <person name="Haft D.H."/>
            <person name="Selengut J.D."/>
            <person name="Sanka R."/>
            <person name="DePew J."/>
            <person name="Purushe J."/>
            <person name="Picardeau M."/>
            <person name="Werts C."/>
            <person name="Goarant C."/>
            <person name="Vinetz J.M."/>
            <person name="Sutton G.G."/>
            <person name="Nierman W.C."/>
            <person name="Fouts D.E."/>
        </authorList>
    </citation>
    <scope>NUCLEOTIDE SEQUENCE [LARGE SCALE GENOMIC DNA]</scope>
    <source>
        <strain evidence="2 3">Verdun HP</strain>
    </source>
</reference>
<keyword evidence="1" id="KW-1133">Transmembrane helix</keyword>
<accession>M6RIA0</accession>
<dbReference type="AlphaFoldDB" id="M6RIA0"/>
<feature type="non-terminal residue" evidence="2">
    <location>
        <position position="35"/>
    </location>
</feature>
<dbReference type="EMBL" id="AHNZ02000674">
    <property type="protein sequence ID" value="EMO04339.1"/>
    <property type="molecule type" value="Genomic_DNA"/>
</dbReference>
<evidence type="ECO:0000313" key="2">
    <source>
        <dbReference type="EMBL" id="EMO04339.1"/>
    </source>
</evidence>
<evidence type="ECO:0000313" key="3">
    <source>
        <dbReference type="Proteomes" id="UP000012092"/>
    </source>
</evidence>
<comment type="caution">
    <text evidence="2">The sequence shown here is derived from an EMBL/GenBank/DDBJ whole genome shotgun (WGS) entry which is preliminary data.</text>
</comment>
<keyword evidence="1" id="KW-0472">Membrane</keyword>
<keyword evidence="1" id="KW-0812">Transmembrane</keyword>
<proteinExistence type="predicted"/>
<sequence>MKKLRNIISTEIRIRFYILRTFLFYTLFLFLNVSV</sequence>
<name>M6RIA0_LEPIR</name>
<protein>
    <submittedName>
        <fullName evidence="2">Uncharacterized protein</fullName>
    </submittedName>
</protein>